<dbReference type="GO" id="GO:0033711">
    <property type="term" value="F:4-phosphoerythronate dehydrogenase activity"/>
    <property type="evidence" value="ECO:0007669"/>
    <property type="project" value="UniProtKB-EC"/>
</dbReference>
<dbReference type="SUPFAM" id="SSF52283">
    <property type="entry name" value="Formate/glycerate dehydrogenase catalytic domain-like"/>
    <property type="match status" value="1"/>
</dbReference>
<dbReference type="InterPro" id="IPR036291">
    <property type="entry name" value="NAD(P)-bd_dom_sf"/>
</dbReference>
<evidence type="ECO:0000256" key="3">
    <source>
        <dbReference type="RuleBase" id="RU003719"/>
    </source>
</evidence>
<comment type="similarity">
    <text evidence="1 3">Belongs to the D-isomer specific 2-hydroxyacid dehydrogenase family.</text>
</comment>
<dbReference type="AlphaFoldDB" id="A0A828RK58"/>
<reference evidence="6 7" key="1">
    <citation type="submission" date="2011-01" db="EMBL/GenBank/DDBJ databases">
        <authorList>
            <person name="Muzny D."/>
            <person name="Qin X."/>
            <person name="Buhay C."/>
            <person name="Dugan-Rocha S."/>
            <person name="Ding Y."/>
            <person name="Chen G."/>
            <person name="Hawes A."/>
            <person name="Holder M."/>
            <person name="Jhangiani S."/>
            <person name="Johnson A."/>
            <person name="Khan Z."/>
            <person name="Li Z."/>
            <person name="Liu W."/>
            <person name="Liu X."/>
            <person name="Perez L."/>
            <person name="Shen H."/>
            <person name="Wang Q."/>
            <person name="Watt J."/>
            <person name="Xi L."/>
            <person name="Xin Y."/>
            <person name="Zhou J."/>
            <person name="Deng J."/>
            <person name="Jiang H."/>
            <person name="Liu Y."/>
            <person name="Qu J."/>
            <person name="Song X.-Z."/>
            <person name="Zhang L."/>
            <person name="Villasana D."/>
            <person name="Johnson A."/>
            <person name="Liu J."/>
            <person name="Liyanage D."/>
            <person name="Lorensuhewa L."/>
            <person name="Robinson T."/>
            <person name="Song A."/>
            <person name="Song B.-B."/>
            <person name="Dinh H."/>
            <person name="Thornton R."/>
            <person name="Coyle M."/>
            <person name="Francisco L."/>
            <person name="Jackson L."/>
            <person name="Javaid M."/>
            <person name="Korchina V."/>
            <person name="Kovar C."/>
            <person name="Mata R."/>
            <person name="Mathew T."/>
            <person name="Ngo R."/>
            <person name="Nguyen L."/>
            <person name="Nguyen N."/>
            <person name="Okwuonu G."/>
            <person name="Ongeri F."/>
            <person name="Pham C."/>
            <person name="Simmons D."/>
            <person name="Wilczek-Boney K."/>
            <person name="Hale W."/>
            <person name="Jakkamsetti A."/>
            <person name="Pham P."/>
            <person name="Ruth R."/>
            <person name="San Lucas F."/>
            <person name="Warren J."/>
            <person name="Zhang J."/>
            <person name="Zhao Z."/>
            <person name="Zhou C."/>
            <person name="Zhu D."/>
            <person name="Lee S."/>
            <person name="Bess C."/>
            <person name="Blankenburg K."/>
            <person name="Forbes L."/>
            <person name="Fu Q."/>
            <person name="Gubbala S."/>
            <person name="Hirani K."/>
            <person name="Jayaseelan J.C."/>
            <person name="Lara F."/>
            <person name="Munidasa M."/>
            <person name="Palculict T."/>
            <person name="Patil S."/>
            <person name="Pu L.-L."/>
            <person name="Saada N."/>
            <person name="Tang L."/>
            <person name="Weissenberger G."/>
            <person name="Zhu Y."/>
            <person name="Hemphill L."/>
            <person name="Shang Y."/>
            <person name="Youmans B."/>
            <person name="Ayvaz T."/>
            <person name="Ross M."/>
            <person name="Santibanez J."/>
            <person name="Aqrawi P."/>
            <person name="Gross S."/>
            <person name="Joshi V."/>
            <person name="Fowler G."/>
            <person name="Nazareth L."/>
            <person name="Reid J."/>
            <person name="Worley K."/>
            <person name="Petrosino J."/>
            <person name="Highlander S."/>
            <person name="Gibbs R."/>
        </authorList>
    </citation>
    <scope>NUCLEOTIDE SEQUENCE [LARGE SCALE GENOMIC DNA]</scope>
    <source>
        <strain evidence="6 7">MM4-1A</strain>
    </source>
</reference>
<evidence type="ECO:0000313" key="6">
    <source>
        <dbReference type="EMBL" id="EGC14851.1"/>
    </source>
</evidence>
<dbReference type="PANTHER" id="PTHR43026:SF1">
    <property type="entry name" value="2-HYDROXYACID DEHYDROGENASE HOMOLOG 1-RELATED"/>
    <property type="match status" value="1"/>
</dbReference>
<feature type="domain" description="D-isomer specific 2-hydroxyacid dehydrogenase catalytic" evidence="4">
    <location>
        <begin position="7"/>
        <end position="329"/>
    </location>
</feature>
<dbReference type="PROSITE" id="PS00065">
    <property type="entry name" value="D_2_HYDROXYACID_DH_1"/>
    <property type="match status" value="1"/>
</dbReference>
<keyword evidence="2" id="KW-0520">NAD</keyword>
<evidence type="ECO:0000256" key="1">
    <source>
        <dbReference type="ARBA" id="ARBA00005854"/>
    </source>
</evidence>
<evidence type="ECO:0000259" key="5">
    <source>
        <dbReference type="Pfam" id="PF02826"/>
    </source>
</evidence>
<dbReference type="InterPro" id="IPR006139">
    <property type="entry name" value="D-isomer_2_OHA_DH_cat_dom"/>
</dbReference>
<protein>
    <submittedName>
        <fullName evidence="6">4-phosphoerythronate dehydrogenase</fullName>
        <ecNumber evidence="6">1.1.1.290</ecNumber>
    </submittedName>
</protein>
<accession>A0A828RK58</accession>
<name>A0A828RK58_LIMRT</name>
<evidence type="ECO:0000313" key="7">
    <source>
        <dbReference type="Proteomes" id="UP000004335"/>
    </source>
</evidence>
<feature type="domain" description="D-isomer specific 2-hydroxyacid dehydrogenase NAD-binding" evidence="5">
    <location>
        <begin position="110"/>
        <end position="298"/>
    </location>
</feature>
<dbReference type="SUPFAM" id="SSF51735">
    <property type="entry name" value="NAD(P)-binding Rossmann-fold domains"/>
    <property type="match status" value="1"/>
</dbReference>
<sequence length="331" mass="36472">MTKILMTSMRDDEQTAINEYAKEHNIEIITTPKLIDDAVELTADVDGLVIQQRSKVPADIYEKLHANGLKQIATRTAGFDMVDIKKANENDLVVTNVPAYSPRSVAEFALMQIFRLLRKTYRFDHQVAENDFRWFSDEQSTEIHTARIGIIGVGRIGGTLAKLLNALGATVLGYDTNPRTDLDGIVQFVSKEELLKQADVVSLHVDLNPTSKGLLTANDFVMMKPTAGLVNASRGPVVNTADLVTALKSGEIAAATLDTFEGEETVAAADRREKGLDDQPLVKELHEMDNVILTPHIAFFTNLAVKNMVDISLDDVMTILNSEKSPHEITL</sequence>
<dbReference type="InterPro" id="IPR058205">
    <property type="entry name" value="D-LDH-like"/>
</dbReference>
<evidence type="ECO:0000259" key="4">
    <source>
        <dbReference type="Pfam" id="PF00389"/>
    </source>
</evidence>
<dbReference type="Gene3D" id="3.40.50.720">
    <property type="entry name" value="NAD(P)-binding Rossmann-like Domain"/>
    <property type="match status" value="2"/>
</dbReference>
<dbReference type="Pfam" id="PF02826">
    <property type="entry name" value="2-Hacid_dh_C"/>
    <property type="match status" value="1"/>
</dbReference>
<dbReference type="Pfam" id="PF00389">
    <property type="entry name" value="2-Hacid_dh"/>
    <property type="match status" value="1"/>
</dbReference>
<dbReference type="PANTHER" id="PTHR43026">
    <property type="entry name" value="2-HYDROXYACID DEHYDROGENASE HOMOLOG 1-RELATED"/>
    <property type="match status" value="1"/>
</dbReference>
<dbReference type="EC" id="1.1.1.290" evidence="6"/>
<dbReference type="Proteomes" id="UP000004335">
    <property type="component" value="Unassembled WGS sequence"/>
</dbReference>
<dbReference type="InterPro" id="IPR006140">
    <property type="entry name" value="D-isomer_DH_NAD-bd"/>
</dbReference>
<evidence type="ECO:0000256" key="2">
    <source>
        <dbReference type="ARBA" id="ARBA00023027"/>
    </source>
</evidence>
<comment type="caution">
    <text evidence="6">The sequence shown here is derived from an EMBL/GenBank/DDBJ whole genome shotgun (WGS) entry which is preliminary data.</text>
</comment>
<dbReference type="EMBL" id="ACGX02000007">
    <property type="protein sequence ID" value="EGC14851.1"/>
    <property type="molecule type" value="Genomic_DNA"/>
</dbReference>
<gene>
    <name evidence="6" type="primary">pdxB</name>
    <name evidence="6" type="ORF">HMPREF0536_11988</name>
</gene>
<organism evidence="6 7">
    <name type="scientific">Limosilactobacillus reuteri MM4-1A</name>
    <dbReference type="NCBI Taxonomy" id="548485"/>
    <lineage>
        <taxon>Bacteria</taxon>
        <taxon>Bacillati</taxon>
        <taxon>Bacillota</taxon>
        <taxon>Bacilli</taxon>
        <taxon>Lactobacillales</taxon>
        <taxon>Lactobacillaceae</taxon>
        <taxon>Limosilactobacillus</taxon>
    </lineage>
</organism>
<proteinExistence type="inferred from homology"/>
<dbReference type="GO" id="GO:0051287">
    <property type="term" value="F:NAD binding"/>
    <property type="evidence" value="ECO:0007669"/>
    <property type="project" value="InterPro"/>
</dbReference>
<dbReference type="InterPro" id="IPR029752">
    <property type="entry name" value="D-isomer_DH_CS1"/>
</dbReference>
<keyword evidence="3 6" id="KW-0560">Oxidoreductase</keyword>
<dbReference type="RefSeq" id="WP_003669550.1">
    <property type="nucleotide sequence ID" value="NZ_ACGX02000007.1"/>
</dbReference>
<dbReference type="GO" id="GO:0008720">
    <property type="term" value="F:D-lactate dehydrogenase (NAD+) activity"/>
    <property type="evidence" value="ECO:0007669"/>
    <property type="project" value="TreeGrafter"/>
</dbReference>